<evidence type="ECO:0000313" key="8">
    <source>
        <dbReference type="WBParaSite" id="TCLT_0000255301-mRNA-1"/>
    </source>
</evidence>
<dbReference type="OrthoDB" id="289038at2759"/>
<gene>
    <name evidence="6" type="ORF">TCLT_LOCUS2554</name>
</gene>
<feature type="compositionally biased region" description="Basic and acidic residues" evidence="4">
    <location>
        <begin position="1"/>
        <end position="24"/>
    </location>
</feature>
<evidence type="ECO:0000259" key="5">
    <source>
        <dbReference type="Pfam" id="PF25010"/>
    </source>
</evidence>
<reference evidence="8" key="1">
    <citation type="submission" date="2017-02" db="UniProtKB">
        <authorList>
            <consortium name="WormBaseParasite"/>
        </authorList>
    </citation>
    <scope>IDENTIFICATION</scope>
</reference>
<accession>A0A0N5CQQ3</accession>
<feature type="compositionally biased region" description="Basic and acidic residues" evidence="4">
    <location>
        <begin position="77"/>
        <end position="88"/>
    </location>
</feature>
<keyword evidence="1" id="KW-0645">Protease</keyword>
<evidence type="ECO:0000256" key="2">
    <source>
        <dbReference type="ARBA" id="ARBA00022786"/>
    </source>
</evidence>
<dbReference type="InterPro" id="IPR056850">
    <property type="entry name" value="ARM_UBP34_24_USP9X_Y"/>
</dbReference>
<dbReference type="Pfam" id="PF25010">
    <property type="entry name" value="ARM_UBP24_USP9X-Y"/>
    <property type="match status" value="1"/>
</dbReference>
<evidence type="ECO:0000256" key="4">
    <source>
        <dbReference type="SAM" id="MobiDB-lite"/>
    </source>
</evidence>
<name>A0A0N5CQQ3_THECL</name>
<dbReference type="STRING" id="103827.A0A0N5CQQ3"/>
<feature type="domain" description="UBP34/UBP24/USP9X/USP9Y-like ARM repeat region" evidence="5">
    <location>
        <begin position="551"/>
        <end position="808"/>
    </location>
</feature>
<evidence type="ECO:0000313" key="6">
    <source>
        <dbReference type="EMBL" id="VDM98577.1"/>
    </source>
</evidence>
<dbReference type="WBParaSite" id="TCLT_0000255301-mRNA-1">
    <property type="protein sequence ID" value="TCLT_0000255301-mRNA-1"/>
    <property type="gene ID" value="TCLT_0000255301"/>
</dbReference>
<evidence type="ECO:0000313" key="7">
    <source>
        <dbReference type="Proteomes" id="UP000276776"/>
    </source>
</evidence>
<keyword evidence="2" id="KW-0833">Ubl conjugation pathway</keyword>
<dbReference type="GO" id="GO:0008233">
    <property type="term" value="F:peptidase activity"/>
    <property type="evidence" value="ECO:0007669"/>
    <property type="project" value="UniProtKB-KW"/>
</dbReference>
<feature type="region of interest" description="Disordered" evidence="4">
    <location>
        <begin position="114"/>
        <end position="162"/>
    </location>
</feature>
<organism evidence="8">
    <name type="scientific">Thelazia callipaeda</name>
    <name type="common">Oriental eyeworm</name>
    <name type="synonym">Parasitic nematode</name>
    <dbReference type="NCBI Taxonomy" id="103827"/>
    <lineage>
        <taxon>Eukaryota</taxon>
        <taxon>Metazoa</taxon>
        <taxon>Ecdysozoa</taxon>
        <taxon>Nematoda</taxon>
        <taxon>Chromadorea</taxon>
        <taxon>Rhabditida</taxon>
        <taxon>Spirurina</taxon>
        <taxon>Spiruromorpha</taxon>
        <taxon>Thelazioidea</taxon>
        <taxon>Thelaziidae</taxon>
        <taxon>Thelazia</taxon>
    </lineage>
</organism>
<feature type="region of interest" description="Disordered" evidence="4">
    <location>
        <begin position="1"/>
        <end position="25"/>
    </location>
</feature>
<evidence type="ECO:0000256" key="3">
    <source>
        <dbReference type="ARBA" id="ARBA00022801"/>
    </source>
</evidence>
<proteinExistence type="predicted"/>
<evidence type="ECO:0000256" key="1">
    <source>
        <dbReference type="ARBA" id="ARBA00022670"/>
    </source>
</evidence>
<feature type="compositionally biased region" description="Low complexity" evidence="4">
    <location>
        <begin position="37"/>
        <end position="57"/>
    </location>
</feature>
<dbReference type="Proteomes" id="UP000276776">
    <property type="component" value="Unassembled WGS sequence"/>
</dbReference>
<sequence length="815" mass="94728">MDDQLNRKMQEDDSKRLRWDSDNSKKRRYASKRAFYASDSHCSAPSSSPHSSPVDPSMLVNFNSNEFTDAIRSYSRSKNDMRPSKSEDDNGEWWIQLDEMPTQDDNSLLQVKASASPDLVTESISSKSETEDVVESVESPQSKFELDEDDEQTPFASTPSKRHNVDFFNEDIELSDVSNVPVLLGFEDIPAAKALSNSAPASTVGSSSSIIDSPLQRPSMFDVKALQTTYGELNAIANERPKKWEKCEDFPPGVLFRFYDQINRARWVIPVLPDQELETLLEISIVLIRRGADKKSTLFESFLDNGLVLVFDKLMNDEAMKDWKIDIHRCIWLNIARFLVMFTEKLRQTLIAEDIHSAYWMILYNVFSSSSRYCLKLPSFLFSSVNFHMQNFGRKAQFLQMQFDPSDLILYTSINSVDEVNQAFFCKRRDFQKVLQLWLLLLLNYFGRIGGFSLMKSFLEKNVNHDTKITDLIMWCRPFSSCLSLLKPTVVFETFGFVIQKVLTQLEQINDEELKCETVKNDFNESPYIDLIRIFLTLTRTNPEMASLRRQTQFFSLRYILRVLQVAPFAGRIAALEELHVSLLNIFSEFRQQEILTSMKELKEWLGNQHFIEILVRDNLHHPAYCERLERVFRALIERDAITVNDMDILWNAQREKHDVIQRNVHELIAKLAKVISSTLQEHLFHQMKESWGCSSSRERTLLLDLLRRLGLDFNTQTEKELTVKSLMLLWDLFHDELLPVEMVDAALEAHFSVLEHTPMEELRRHYIGRCIDELLLDSVFVVPAIKHMQRLMVLMPECNFSSTKKSTRQAYQFR</sequence>
<keyword evidence="7" id="KW-1185">Reference proteome</keyword>
<dbReference type="EMBL" id="UYYF01000558">
    <property type="protein sequence ID" value="VDM98577.1"/>
    <property type="molecule type" value="Genomic_DNA"/>
</dbReference>
<dbReference type="AlphaFoldDB" id="A0A0N5CQQ3"/>
<reference evidence="6 7" key="2">
    <citation type="submission" date="2018-11" db="EMBL/GenBank/DDBJ databases">
        <authorList>
            <consortium name="Pathogen Informatics"/>
        </authorList>
    </citation>
    <scope>NUCLEOTIDE SEQUENCE [LARGE SCALE GENOMIC DNA]</scope>
</reference>
<feature type="region of interest" description="Disordered" evidence="4">
    <location>
        <begin position="37"/>
        <end position="60"/>
    </location>
</feature>
<dbReference type="GO" id="GO:0006508">
    <property type="term" value="P:proteolysis"/>
    <property type="evidence" value="ECO:0007669"/>
    <property type="project" value="UniProtKB-KW"/>
</dbReference>
<keyword evidence="3" id="KW-0378">Hydrolase</keyword>
<feature type="region of interest" description="Disordered" evidence="4">
    <location>
        <begin position="74"/>
        <end position="95"/>
    </location>
</feature>
<dbReference type="OMA" id="MRYTSIN"/>
<protein>
    <submittedName>
        <fullName evidence="8">USP domain-containing protein</fullName>
    </submittedName>
</protein>